<dbReference type="Gene3D" id="6.10.250.690">
    <property type="match status" value="1"/>
</dbReference>
<evidence type="ECO:0000256" key="1">
    <source>
        <dbReference type="ARBA" id="ARBA00022553"/>
    </source>
</evidence>
<evidence type="ECO:0000259" key="9">
    <source>
        <dbReference type="PROSITE" id="PS51755"/>
    </source>
</evidence>
<sequence>MARILAVDDEESILDIIRIGLGKEGHQVSTVSDPRKVDMLHLDYFDLVLLDIMMPGMDGFELVRRLREATGVPIIFLTARTDQADVVRGLGLGADDYLTKPFHLDELRARVDAHLRREGRARSQVLTLGEFRFDMSAKELTCGDRAMNLTPTEYAICEFLAVNRGHVYSKEQIHREVSGLDPRGEAAAVATHIGNIRAKFQEVGMAPIHTRWGVGYLWV</sequence>
<evidence type="ECO:0000256" key="7">
    <source>
        <dbReference type="PROSITE-ProRule" id="PRU01091"/>
    </source>
</evidence>
<evidence type="ECO:0000259" key="8">
    <source>
        <dbReference type="PROSITE" id="PS50110"/>
    </source>
</evidence>
<evidence type="ECO:0000256" key="2">
    <source>
        <dbReference type="ARBA" id="ARBA00023012"/>
    </source>
</evidence>
<keyword evidence="10" id="KW-0548">Nucleotidyltransferase</keyword>
<evidence type="ECO:0000256" key="5">
    <source>
        <dbReference type="ARBA" id="ARBA00023163"/>
    </source>
</evidence>
<dbReference type="GO" id="GO:0032993">
    <property type="term" value="C:protein-DNA complex"/>
    <property type="evidence" value="ECO:0007669"/>
    <property type="project" value="TreeGrafter"/>
</dbReference>
<keyword evidence="11" id="KW-1185">Reference proteome</keyword>
<dbReference type="Gene3D" id="3.40.50.2300">
    <property type="match status" value="1"/>
</dbReference>
<dbReference type="CDD" id="cd00383">
    <property type="entry name" value="trans_reg_C"/>
    <property type="match status" value="1"/>
</dbReference>
<dbReference type="RefSeq" id="WP_033490796.1">
    <property type="nucleotide sequence ID" value="NZ_CP006018.1"/>
</dbReference>
<dbReference type="Gene3D" id="1.10.10.10">
    <property type="entry name" value="Winged helix-like DNA-binding domain superfamily/Winged helix DNA-binding domain"/>
    <property type="match status" value="1"/>
</dbReference>
<dbReference type="PROSITE" id="PS50110">
    <property type="entry name" value="RESPONSE_REGULATORY"/>
    <property type="match status" value="1"/>
</dbReference>
<feature type="domain" description="Response regulatory" evidence="8">
    <location>
        <begin position="3"/>
        <end position="115"/>
    </location>
</feature>
<dbReference type="CDD" id="cd17574">
    <property type="entry name" value="REC_OmpR"/>
    <property type="match status" value="1"/>
</dbReference>
<dbReference type="HOGENOM" id="CLU_000445_30_3_11"/>
<dbReference type="EMBL" id="CP006018">
    <property type="protein sequence ID" value="AIC91718.1"/>
    <property type="molecule type" value="Genomic_DNA"/>
</dbReference>
<keyword evidence="3" id="KW-0805">Transcription regulation</keyword>
<dbReference type="EC" id="2.7.7.65" evidence="10"/>
<evidence type="ECO:0000256" key="6">
    <source>
        <dbReference type="PROSITE-ProRule" id="PRU00169"/>
    </source>
</evidence>
<protein>
    <submittedName>
        <fullName evidence="10">Two component transcriptional regulator</fullName>
        <ecNumber evidence="10">2.7.7.65</ecNumber>
    </submittedName>
</protein>
<feature type="DNA-binding region" description="OmpR/PhoB-type" evidence="7">
    <location>
        <begin position="123"/>
        <end position="219"/>
    </location>
</feature>
<dbReference type="KEGG" id="bii:BINDI_0437"/>
<dbReference type="Pfam" id="PF00486">
    <property type="entry name" value="Trans_reg_C"/>
    <property type="match status" value="1"/>
</dbReference>
<reference evidence="10 11" key="1">
    <citation type="journal article" date="2014" name="Appl. Environ. Microbiol.">
        <title>Genomic encyclopedia of type strains of the genus Bifidobacterium.</title>
        <authorList>
            <person name="Milani C."/>
            <person name="Lugli G.A."/>
            <person name="Duranti S."/>
            <person name="Turroni F."/>
            <person name="Bottacini F."/>
            <person name="Mangifesta M."/>
            <person name="Sanchez B."/>
            <person name="Viappiani A."/>
            <person name="Mancabelli L."/>
            <person name="Taminiau B."/>
            <person name="Delcenserie V."/>
            <person name="Barrangou R."/>
            <person name="Margolles A."/>
            <person name="van Sinderen D."/>
            <person name="Ventura M."/>
        </authorList>
    </citation>
    <scope>NUCLEOTIDE SEQUENCE [LARGE SCALE GENOMIC DNA]</scope>
    <source>
        <strain evidence="10 11">LMG 11587</strain>
    </source>
</reference>
<dbReference type="PANTHER" id="PTHR48111">
    <property type="entry name" value="REGULATOR OF RPOS"/>
    <property type="match status" value="1"/>
</dbReference>
<proteinExistence type="predicted"/>
<dbReference type="InterPro" id="IPR039420">
    <property type="entry name" value="WalR-like"/>
</dbReference>
<dbReference type="PROSITE" id="PS51755">
    <property type="entry name" value="OMPR_PHOB"/>
    <property type="match status" value="1"/>
</dbReference>
<dbReference type="GO" id="GO:0000976">
    <property type="term" value="F:transcription cis-regulatory region binding"/>
    <property type="evidence" value="ECO:0007669"/>
    <property type="project" value="TreeGrafter"/>
</dbReference>
<keyword evidence="4 7" id="KW-0238">DNA-binding</keyword>
<dbReference type="InterPro" id="IPR001867">
    <property type="entry name" value="OmpR/PhoB-type_DNA-bd"/>
</dbReference>
<keyword evidence="5" id="KW-0804">Transcription</keyword>
<name>A0A087VTR3_9BIFI</name>
<organism evidence="10 11">
    <name type="scientific">Bifidobacterium [indicum] DSM 20214 = LMG 11587</name>
    <dbReference type="NCBI Taxonomy" id="1341694"/>
    <lineage>
        <taxon>Bacteria</taxon>
        <taxon>Bacillati</taxon>
        <taxon>Actinomycetota</taxon>
        <taxon>Actinomycetes</taxon>
        <taxon>Bifidobacteriales</taxon>
        <taxon>Bifidobacteriaceae</taxon>
        <taxon>Bifidobacterium</taxon>
    </lineage>
</organism>
<dbReference type="Proteomes" id="UP000028569">
    <property type="component" value="Chromosome"/>
</dbReference>
<feature type="modified residue" description="4-aspartylphosphate" evidence="6">
    <location>
        <position position="51"/>
    </location>
</feature>
<gene>
    <name evidence="10" type="ORF">BINDI_0437</name>
</gene>
<dbReference type="GO" id="GO:0052621">
    <property type="term" value="F:diguanylate cyclase activity"/>
    <property type="evidence" value="ECO:0007669"/>
    <property type="project" value="UniProtKB-EC"/>
</dbReference>
<feature type="domain" description="OmpR/PhoB-type" evidence="9">
    <location>
        <begin position="123"/>
        <end position="219"/>
    </location>
</feature>
<dbReference type="SUPFAM" id="SSF52172">
    <property type="entry name" value="CheY-like"/>
    <property type="match status" value="1"/>
</dbReference>
<dbReference type="PANTHER" id="PTHR48111:SF2">
    <property type="entry name" value="RESPONSE REGULATOR SAER"/>
    <property type="match status" value="1"/>
</dbReference>
<dbReference type="Pfam" id="PF00072">
    <property type="entry name" value="Response_reg"/>
    <property type="match status" value="1"/>
</dbReference>
<evidence type="ECO:0000313" key="11">
    <source>
        <dbReference type="Proteomes" id="UP000028569"/>
    </source>
</evidence>
<dbReference type="GO" id="GO:0006355">
    <property type="term" value="P:regulation of DNA-templated transcription"/>
    <property type="evidence" value="ECO:0007669"/>
    <property type="project" value="InterPro"/>
</dbReference>
<evidence type="ECO:0000256" key="4">
    <source>
        <dbReference type="ARBA" id="ARBA00023125"/>
    </source>
</evidence>
<keyword evidence="2" id="KW-0902">Two-component regulatory system</keyword>
<dbReference type="SMART" id="SM00448">
    <property type="entry name" value="REC"/>
    <property type="match status" value="1"/>
</dbReference>
<keyword evidence="1 6" id="KW-0597">Phosphoprotein</keyword>
<dbReference type="GO" id="GO:0005829">
    <property type="term" value="C:cytosol"/>
    <property type="evidence" value="ECO:0007669"/>
    <property type="project" value="TreeGrafter"/>
</dbReference>
<accession>A0A087VTR3</accession>
<dbReference type="InterPro" id="IPR001789">
    <property type="entry name" value="Sig_transdc_resp-reg_receiver"/>
</dbReference>
<evidence type="ECO:0000256" key="3">
    <source>
        <dbReference type="ARBA" id="ARBA00023015"/>
    </source>
</evidence>
<evidence type="ECO:0000313" key="10">
    <source>
        <dbReference type="EMBL" id="AIC91718.1"/>
    </source>
</evidence>
<dbReference type="InterPro" id="IPR011006">
    <property type="entry name" value="CheY-like_superfamily"/>
</dbReference>
<dbReference type="OrthoDB" id="9775518at2"/>
<dbReference type="InterPro" id="IPR036388">
    <property type="entry name" value="WH-like_DNA-bd_sf"/>
</dbReference>
<dbReference type="SMART" id="SM00862">
    <property type="entry name" value="Trans_reg_C"/>
    <property type="match status" value="1"/>
</dbReference>
<keyword evidence="10" id="KW-0808">Transferase</keyword>
<dbReference type="FunFam" id="3.40.50.2300:FF:000001">
    <property type="entry name" value="DNA-binding response regulator PhoB"/>
    <property type="match status" value="1"/>
</dbReference>
<dbReference type="AlphaFoldDB" id="A0A087VTR3"/>
<dbReference type="GO" id="GO:0000156">
    <property type="term" value="F:phosphorelay response regulator activity"/>
    <property type="evidence" value="ECO:0007669"/>
    <property type="project" value="TreeGrafter"/>
</dbReference>